<accession>A0A402DQD0</accession>
<keyword evidence="3" id="KW-1185">Reference proteome</keyword>
<dbReference type="RefSeq" id="WP_130780942.1">
    <property type="nucleotide sequence ID" value="NZ_BIMR01000090.1"/>
</dbReference>
<sequence>MSVIVMLAVAWVSAGVGLANALEVSALVHAERDWIGAGAHTVIVEPGNAEGDAAIDVAACDRLAQIDGINAAFAVNPTVEAATAAHAPGTRATLTRVSPGVFAFFSLPAPAGGAVLATADTLGPLGLRDGDTTALAVTTYDGTATTATGTVAVSEVDSPALGDDLSGTWMLPDLHTGNAAQCYVTADAAHQGAVQAYLSEALAAPDGTPAVVRERLSDSGYGLNFATAYTGRPLAWAWAAAAVFLTSLWAIIAWTRRSRVAVYATFGAHRRARMVLQVTEWALLSLIAAAWGWGIAVTFALGLDADVRTTLVQVTGHVIATWSGATLGVLVVSLLPVGTLLDALKDRS</sequence>
<keyword evidence="1" id="KW-0812">Transmembrane</keyword>
<feature type="transmembrane region" description="Helical" evidence="1">
    <location>
        <begin position="275"/>
        <end position="299"/>
    </location>
</feature>
<evidence type="ECO:0000256" key="1">
    <source>
        <dbReference type="SAM" id="Phobius"/>
    </source>
</evidence>
<dbReference type="OrthoDB" id="5137886at2"/>
<dbReference type="Proteomes" id="UP000289954">
    <property type="component" value="Unassembled WGS sequence"/>
</dbReference>
<organism evidence="2 3">
    <name type="scientific">Cellulomonas biazotea</name>
    <dbReference type="NCBI Taxonomy" id="1709"/>
    <lineage>
        <taxon>Bacteria</taxon>
        <taxon>Bacillati</taxon>
        <taxon>Actinomycetota</taxon>
        <taxon>Actinomycetes</taxon>
        <taxon>Micrococcales</taxon>
        <taxon>Cellulomonadaceae</taxon>
        <taxon>Cellulomonas</taxon>
    </lineage>
</organism>
<name>A0A402DQD0_9CELL</name>
<feature type="transmembrane region" description="Helical" evidence="1">
    <location>
        <begin position="235"/>
        <end position="254"/>
    </location>
</feature>
<feature type="transmembrane region" description="Helical" evidence="1">
    <location>
        <begin position="319"/>
        <end position="341"/>
    </location>
</feature>
<evidence type="ECO:0000313" key="3">
    <source>
        <dbReference type="Proteomes" id="UP000289954"/>
    </source>
</evidence>
<dbReference type="AlphaFoldDB" id="A0A402DQD0"/>
<comment type="caution">
    <text evidence="2">The sequence shown here is derived from an EMBL/GenBank/DDBJ whole genome shotgun (WGS) entry which is preliminary data.</text>
</comment>
<gene>
    <name evidence="2" type="ORF">CBZ_13950</name>
</gene>
<protein>
    <recommendedName>
        <fullName evidence="4">ABC3 transporter permease protein domain-containing protein</fullName>
    </recommendedName>
</protein>
<dbReference type="EMBL" id="BIMR01000090">
    <property type="protein sequence ID" value="GCE76339.1"/>
    <property type="molecule type" value="Genomic_DNA"/>
</dbReference>
<keyword evidence="1" id="KW-0472">Membrane</keyword>
<evidence type="ECO:0008006" key="4">
    <source>
        <dbReference type="Google" id="ProtNLM"/>
    </source>
</evidence>
<evidence type="ECO:0000313" key="2">
    <source>
        <dbReference type="EMBL" id="GCE76339.1"/>
    </source>
</evidence>
<proteinExistence type="predicted"/>
<reference evidence="2 3" key="1">
    <citation type="submission" date="2019-01" db="EMBL/GenBank/DDBJ databases">
        <title>Draft genome sequence of Cellulomonas takizawaensis strain TKZ-21.</title>
        <authorList>
            <person name="Yamamura H."/>
            <person name="Hayashi T."/>
            <person name="Hamada M."/>
            <person name="Serisawa Y."/>
            <person name="Matsuyama K."/>
            <person name="Nakagawa Y."/>
            <person name="Otoguro M."/>
            <person name="Yanagida F."/>
            <person name="Hayakawa M."/>
        </authorList>
    </citation>
    <scope>NUCLEOTIDE SEQUENCE [LARGE SCALE GENOMIC DNA]</scope>
    <source>
        <strain evidence="2 3">NBRC12680</strain>
    </source>
</reference>
<keyword evidence="1" id="KW-1133">Transmembrane helix</keyword>